<keyword evidence="2" id="KW-1185">Reference proteome</keyword>
<dbReference type="OMA" id="SIWKGRA"/>
<dbReference type="VEuPathDB" id="FungiDB:SDRG_16176"/>
<reference evidence="1 2" key="1">
    <citation type="submission" date="2012-04" db="EMBL/GenBank/DDBJ databases">
        <title>The Genome Sequence of Saprolegnia declina VS20.</title>
        <authorList>
            <consortium name="The Broad Institute Genome Sequencing Platform"/>
            <person name="Russ C."/>
            <person name="Nusbaum C."/>
            <person name="Tyler B."/>
            <person name="van West P."/>
            <person name="Dieguez-Uribeondo J."/>
            <person name="de Bruijn I."/>
            <person name="Tripathy S."/>
            <person name="Jiang R."/>
            <person name="Young S.K."/>
            <person name="Zeng Q."/>
            <person name="Gargeya S."/>
            <person name="Fitzgerald M."/>
            <person name="Haas B."/>
            <person name="Abouelleil A."/>
            <person name="Alvarado L."/>
            <person name="Arachchi H.M."/>
            <person name="Berlin A."/>
            <person name="Chapman S.B."/>
            <person name="Goldberg J."/>
            <person name="Griggs A."/>
            <person name="Gujja S."/>
            <person name="Hansen M."/>
            <person name="Howarth C."/>
            <person name="Imamovic A."/>
            <person name="Larimer J."/>
            <person name="McCowen C."/>
            <person name="Montmayeur A."/>
            <person name="Murphy C."/>
            <person name="Neiman D."/>
            <person name="Pearson M."/>
            <person name="Priest M."/>
            <person name="Roberts A."/>
            <person name="Saif S."/>
            <person name="Shea T."/>
            <person name="Sisk P."/>
            <person name="Sykes S."/>
            <person name="Wortman J."/>
            <person name="Nusbaum C."/>
            <person name="Birren B."/>
        </authorList>
    </citation>
    <scope>NUCLEOTIDE SEQUENCE [LARGE SCALE GENOMIC DNA]</scope>
    <source>
        <strain evidence="1 2">VS20</strain>
    </source>
</reference>
<dbReference type="STRING" id="1156394.T0R1U9"/>
<accession>T0R1U9</accession>
<protein>
    <recommendedName>
        <fullName evidence="3">START domain-containing protein</fullName>
    </recommendedName>
</protein>
<sequence length="368" mass="41069">MDDLASLLDRSDAAFADDVSALVPVADDASLTSALSASKKRQRTCMKDELAYLRAKHAALAAELALLQVTADVSIWKGRAFGQVRAAQQAQNENMRLRTSLASQLKVLDALQKLFLKQPSLCQLQSIEHYKVPTLGVERRKETLEALLQHQYEQLPSQWVRHGLHAYEANDDGILETRVHTDDGPLRLDILKCDSWPVAFTQLAHVVWQLLVDRTDIDITMALKKTAVEVFSDTMVYAQYVGLCTPPAPYPRLPPVESRIACRRFDEATRVVIVWRSILDDALFPTPQHHLQGDECGWVVVQQKDAKHARLLSYSTTKPPLVPELRETNTVVRAPGMLTESLLQQVHASCDAVDLTIQRGLATVSRAP</sequence>
<name>T0R1U9_SAPDV</name>
<organism evidence="1 2">
    <name type="scientific">Saprolegnia diclina (strain VS20)</name>
    <dbReference type="NCBI Taxonomy" id="1156394"/>
    <lineage>
        <taxon>Eukaryota</taxon>
        <taxon>Sar</taxon>
        <taxon>Stramenopiles</taxon>
        <taxon>Oomycota</taxon>
        <taxon>Saprolegniomycetes</taxon>
        <taxon>Saprolegniales</taxon>
        <taxon>Saprolegniaceae</taxon>
        <taxon>Saprolegnia</taxon>
    </lineage>
</organism>
<dbReference type="Proteomes" id="UP000030762">
    <property type="component" value="Unassembled WGS sequence"/>
</dbReference>
<proteinExistence type="predicted"/>
<evidence type="ECO:0000313" key="2">
    <source>
        <dbReference type="Proteomes" id="UP000030762"/>
    </source>
</evidence>
<dbReference type="InParanoid" id="T0R1U9"/>
<gene>
    <name evidence="1" type="ORF">SDRG_16176</name>
</gene>
<dbReference type="AlphaFoldDB" id="T0R1U9"/>
<dbReference type="OrthoDB" id="103150at2759"/>
<evidence type="ECO:0008006" key="3">
    <source>
        <dbReference type="Google" id="ProtNLM"/>
    </source>
</evidence>
<evidence type="ECO:0000313" key="1">
    <source>
        <dbReference type="EMBL" id="EQC25958.1"/>
    </source>
</evidence>
<dbReference type="EMBL" id="JH767248">
    <property type="protein sequence ID" value="EQC25958.1"/>
    <property type="molecule type" value="Genomic_DNA"/>
</dbReference>
<dbReference type="RefSeq" id="XP_008620597.1">
    <property type="nucleotide sequence ID" value="XM_008622375.1"/>
</dbReference>
<dbReference type="GeneID" id="19956903"/>